<dbReference type="Pfam" id="PF01636">
    <property type="entry name" value="APH"/>
    <property type="match status" value="1"/>
</dbReference>
<dbReference type="Proteomes" id="UP001500655">
    <property type="component" value="Unassembled WGS sequence"/>
</dbReference>
<evidence type="ECO:0000313" key="3">
    <source>
        <dbReference type="Proteomes" id="UP001500655"/>
    </source>
</evidence>
<name>A0ABN2KH50_9ACTN</name>
<dbReference type="Gene3D" id="1.10.510.10">
    <property type="entry name" value="Transferase(Phosphotransferase) domain 1"/>
    <property type="match status" value="1"/>
</dbReference>
<dbReference type="SUPFAM" id="SSF56112">
    <property type="entry name" value="Protein kinase-like (PK-like)"/>
    <property type="match status" value="1"/>
</dbReference>
<dbReference type="InterPro" id="IPR011009">
    <property type="entry name" value="Kinase-like_dom_sf"/>
</dbReference>
<evidence type="ECO:0000259" key="1">
    <source>
        <dbReference type="Pfam" id="PF01636"/>
    </source>
</evidence>
<comment type="caution">
    <text evidence="2">The sequence shown here is derived from an EMBL/GenBank/DDBJ whole genome shotgun (WGS) entry which is preliminary data.</text>
</comment>
<feature type="domain" description="Aminoglycoside phosphotransferase" evidence="1">
    <location>
        <begin position="91"/>
        <end position="256"/>
    </location>
</feature>
<accession>A0ABN2KH50</accession>
<keyword evidence="3" id="KW-1185">Reference proteome</keyword>
<reference evidence="2 3" key="1">
    <citation type="journal article" date="2019" name="Int. J. Syst. Evol. Microbiol.">
        <title>The Global Catalogue of Microorganisms (GCM) 10K type strain sequencing project: providing services to taxonomists for standard genome sequencing and annotation.</title>
        <authorList>
            <consortium name="The Broad Institute Genomics Platform"/>
            <consortium name="The Broad Institute Genome Sequencing Center for Infectious Disease"/>
            <person name="Wu L."/>
            <person name="Ma J."/>
        </authorList>
    </citation>
    <scope>NUCLEOTIDE SEQUENCE [LARGE SCALE GENOMIC DNA]</scope>
    <source>
        <strain evidence="2 3">JCM 13249</strain>
    </source>
</reference>
<dbReference type="InterPro" id="IPR002575">
    <property type="entry name" value="Aminoglycoside_PTrfase"/>
</dbReference>
<proteinExistence type="predicted"/>
<gene>
    <name evidence="2" type="ORF">GCM10009681_29100</name>
</gene>
<protein>
    <recommendedName>
        <fullName evidence="1">Aminoglycoside phosphotransferase domain-containing protein</fullName>
    </recommendedName>
</protein>
<dbReference type="EMBL" id="BAAALS010000012">
    <property type="protein sequence ID" value="GAA1756055.1"/>
    <property type="molecule type" value="Genomic_DNA"/>
</dbReference>
<evidence type="ECO:0000313" key="2">
    <source>
        <dbReference type="EMBL" id="GAA1756055.1"/>
    </source>
</evidence>
<sequence>MHTEPADLDRAELADLVRTGWGLDAGELTYAPVGFGTHHYRSGDLFINVDDTDDWVARGRSLGAAVLLKENNLGYVHAPRRRPDGGWLAGFGEGRYAASVYDLIDGRSGHFGDTLTAPDRDAALTALRRLHDATGVLPPHLLDRDDLAIAHRATLFDDSWADGPYALPARELITGNRTALEDKLATYDALVRETATDDWVITHGEPHAGNIMWTRDGDLRLIDWDTVRLAPPERDLWLLPGDDWTAYGRVPDARALELYRLRWELTDICDYADTFRRPHADNEDTQASWRFFAGHLST</sequence>
<organism evidence="2 3">
    <name type="scientific">Luedemannella helvata</name>
    <dbReference type="NCBI Taxonomy" id="349315"/>
    <lineage>
        <taxon>Bacteria</taxon>
        <taxon>Bacillati</taxon>
        <taxon>Actinomycetota</taxon>
        <taxon>Actinomycetes</taxon>
        <taxon>Micromonosporales</taxon>
        <taxon>Micromonosporaceae</taxon>
        <taxon>Luedemannella</taxon>
    </lineage>
</organism>
<dbReference type="RefSeq" id="WP_344081607.1">
    <property type="nucleotide sequence ID" value="NZ_BAAALS010000012.1"/>
</dbReference>